<keyword evidence="3" id="KW-1185">Reference proteome</keyword>
<protein>
    <recommendedName>
        <fullName evidence="4">Protein FAM72A</fullName>
    </recommendedName>
</protein>
<dbReference type="Pfam" id="PF14976">
    <property type="entry name" value="YPEH2ZP"/>
    <property type="match status" value="1"/>
</dbReference>
<dbReference type="OrthoDB" id="2526683at2759"/>
<evidence type="ECO:0008006" key="4">
    <source>
        <dbReference type="Google" id="ProtNLM"/>
    </source>
</evidence>
<organism evidence="2 3">
    <name type="scientific">Stichopus japonicus</name>
    <name type="common">Sea cucumber</name>
    <dbReference type="NCBI Taxonomy" id="307972"/>
    <lineage>
        <taxon>Eukaryota</taxon>
        <taxon>Metazoa</taxon>
        <taxon>Echinodermata</taxon>
        <taxon>Eleutherozoa</taxon>
        <taxon>Echinozoa</taxon>
        <taxon>Holothuroidea</taxon>
        <taxon>Aspidochirotacea</taxon>
        <taxon>Aspidochirotida</taxon>
        <taxon>Stichopodidae</taxon>
        <taxon>Apostichopus</taxon>
    </lineage>
</organism>
<evidence type="ECO:0000256" key="1">
    <source>
        <dbReference type="ARBA" id="ARBA00006888"/>
    </source>
</evidence>
<evidence type="ECO:0000313" key="3">
    <source>
        <dbReference type="Proteomes" id="UP000230750"/>
    </source>
</evidence>
<proteinExistence type="inferred from homology"/>
<dbReference type="PANTHER" id="PTHR31841">
    <property type="entry name" value="PROTEIN FAM72A-RELATED"/>
    <property type="match status" value="1"/>
</dbReference>
<dbReference type="InterPro" id="IPR026768">
    <property type="entry name" value="YPEH2ZP"/>
</dbReference>
<dbReference type="STRING" id="307972.A0A2G8KHE2"/>
<dbReference type="EMBL" id="MRZV01000581">
    <property type="protein sequence ID" value="PIK47414.1"/>
    <property type="molecule type" value="Genomic_DNA"/>
</dbReference>
<comment type="similarity">
    <text evidence="1">Belongs to the FAM72 family.</text>
</comment>
<gene>
    <name evidence="2" type="ORF">BSL78_15707</name>
</gene>
<dbReference type="AlphaFoldDB" id="A0A2G8KHE2"/>
<sequence length="81" mass="9101">MGCTQCGNVVGYHVEVPCLTCLQACHNGHLWIFHSNAIETQEIEDRMGTGFLKWDQIPECSEESTLHATSAEDLTDLECFR</sequence>
<name>A0A2G8KHE2_STIJA</name>
<evidence type="ECO:0000313" key="2">
    <source>
        <dbReference type="EMBL" id="PIK47414.1"/>
    </source>
</evidence>
<accession>A0A2G8KHE2</accession>
<reference evidence="2 3" key="1">
    <citation type="journal article" date="2017" name="PLoS Biol.">
        <title>The sea cucumber genome provides insights into morphological evolution and visceral regeneration.</title>
        <authorList>
            <person name="Zhang X."/>
            <person name="Sun L."/>
            <person name="Yuan J."/>
            <person name="Sun Y."/>
            <person name="Gao Y."/>
            <person name="Zhang L."/>
            <person name="Li S."/>
            <person name="Dai H."/>
            <person name="Hamel J.F."/>
            <person name="Liu C."/>
            <person name="Yu Y."/>
            <person name="Liu S."/>
            <person name="Lin W."/>
            <person name="Guo K."/>
            <person name="Jin S."/>
            <person name="Xu P."/>
            <person name="Storey K.B."/>
            <person name="Huan P."/>
            <person name="Zhang T."/>
            <person name="Zhou Y."/>
            <person name="Zhang J."/>
            <person name="Lin C."/>
            <person name="Li X."/>
            <person name="Xing L."/>
            <person name="Huo D."/>
            <person name="Sun M."/>
            <person name="Wang L."/>
            <person name="Mercier A."/>
            <person name="Li F."/>
            <person name="Yang H."/>
            <person name="Xiang J."/>
        </authorList>
    </citation>
    <scope>NUCLEOTIDE SEQUENCE [LARGE SCALE GENOMIC DNA]</scope>
    <source>
        <strain evidence="2">Shaxun</strain>
        <tissue evidence="2">Muscle</tissue>
    </source>
</reference>
<dbReference type="Proteomes" id="UP000230750">
    <property type="component" value="Unassembled WGS sequence"/>
</dbReference>
<dbReference type="PANTHER" id="PTHR31841:SF1">
    <property type="entry name" value="PROTEIN FAM72A-RELATED"/>
    <property type="match status" value="1"/>
</dbReference>
<dbReference type="GO" id="GO:0005829">
    <property type="term" value="C:cytosol"/>
    <property type="evidence" value="ECO:0007669"/>
    <property type="project" value="TreeGrafter"/>
</dbReference>
<comment type="caution">
    <text evidence="2">The sequence shown here is derived from an EMBL/GenBank/DDBJ whole genome shotgun (WGS) entry which is preliminary data.</text>
</comment>